<evidence type="ECO:0000313" key="7">
    <source>
        <dbReference type="Proteomes" id="UP000289411"/>
    </source>
</evidence>
<dbReference type="InterPro" id="IPR013611">
    <property type="entry name" value="Transp-assoc_OB_typ2"/>
</dbReference>
<evidence type="ECO:0000256" key="2">
    <source>
        <dbReference type="ARBA" id="ARBA00022448"/>
    </source>
</evidence>
<dbReference type="GO" id="GO:0016887">
    <property type="term" value="F:ATP hydrolysis activity"/>
    <property type="evidence" value="ECO:0007669"/>
    <property type="project" value="InterPro"/>
</dbReference>
<name>A0A4Q2RDM1_9HYPH</name>
<evidence type="ECO:0000256" key="1">
    <source>
        <dbReference type="ARBA" id="ARBA00005417"/>
    </source>
</evidence>
<reference evidence="6 7" key="2">
    <citation type="submission" date="2019-02" db="EMBL/GenBank/DDBJ databases">
        <title>'Lichenibacterium ramalinii' gen. nov. sp. nov., 'Lichenibacterium minor' gen. nov. sp. nov.</title>
        <authorList>
            <person name="Pankratov T."/>
        </authorList>
    </citation>
    <scope>NUCLEOTIDE SEQUENCE [LARGE SCALE GENOMIC DNA]</scope>
    <source>
        <strain evidence="6 7">RmlP001</strain>
    </source>
</reference>
<dbReference type="EMBL" id="QYBC01000007">
    <property type="protein sequence ID" value="RYB05357.1"/>
    <property type="molecule type" value="Genomic_DNA"/>
</dbReference>
<keyword evidence="4 6" id="KW-0067">ATP-binding</keyword>
<dbReference type="PANTHER" id="PTHR42781:SF4">
    <property type="entry name" value="SPERMIDINE_PUTRESCINE IMPORT ATP-BINDING PROTEIN POTA"/>
    <property type="match status" value="1"/>
</dbReference>
<dbReference type="SUPFAM" id="SSF50331">
    <property type="entry name" value="MOP-like"/>
    <property type="match status" value="1"/>
</dbReference>
<dbReference type="SMART" id="SM00382">
    <property type="entry name" value="AAA"/>
    <property type="match status" value="1"/>
</dbReference>
<dbReference type="OrthoDB" id="9802264at2"/>
<dbReference type="RefSeq" id="WP_129219137.1">
    <property type="nucleotide sequence ID" value="NZ_QYBC01000007.1"/>
</dbReference>
<dbReference type="Gene3D" id="2.40.50.100">
    <property type="match status" value="1"/>
</dbReference>
<gene>
    <name evidence="6" type="ORF">D3272_10485</name>
</gene>
<dbReference type="InterPro" id="IPR008995">
    <property type="entry name" value="Mo/tungstate-bd_C_term_dom"/>
</dbReference>
<dbReference type="GO" id="GO:0005524">
    <property type="term" value="F:ATP binding"/>
    <property type="evidence" value="ECO:0007669"/>
    <property type="project" value="UniProtKB-KW"/>
</dbReference>
<dbReference type="Gene3D" id="3.40.50.300">
    <property type="entry name" value="P-loop containing nucleotide triphosphate hydrolases"/>
    <property type="match status" value="1"/>
</dbReference>
<dbReference type="Pfam" id="PF00005">
    <property type="entry name" value="ABC_tran"/>
    <property type="match status" value="1"/>
</dbReference>
<protein>
    <submittedName>
        <fullName evidence="6">ABC transporter ATP-binding protein</fullName>
    </submittedName>
</protein>
<dbReference type="PANTHER" id="PTHR42781">
    <property type="entry name" value="SPERMIDINE/PUTRESCINE IMPORT ATP-BINDING PROTEIN POTA"/>
    <property type="match status" value="1"/>
</dbReference>
<dbReference type="InterPro" id="IPR050093">
    <property type="entry name" value="ABC_SmlMolc_Importer"/>
</dbReference>
<evidence type="ECO:0000259" key="5">
    <source>
        <dbReference type="PROSITE" id="PS50893"/>
    </source>
</evidence>
<dbReference type="InterPro" id="IPR017871">
    <property type="entry name" value="ABC_transporter-like_CS"/>
</dbReference>
<dbReference type="InterPro" id="IPR003593">
    <property type="entry name" value="AAA+_ATPase"/>
</dbReference>
<dbReference type="AlphaFoldDB" id="A0A4Q2RDM1"/>
<proteinExistence type="inferred from homology"/>
<dbReference type="GO" id="GO:0015697">
    <property type="term" value="P:quaternary ammonium group transport"/>
    <property type="evidence" value="ECO:0007669"/>
    <property type="project" value="UniProtKB-ARBA"/>
</dbReference>
<keyword evidence="7" id="KW-1185">Reference proteome</keyword>
<dbReference type="PROSITE" id="PS50893">
    <property type="entry name" value="ABC_TRANSPORTER_2"/>
    <property type="match status" value="1"/>
</dbReference>
<sequence>MAEPRAGGAGAPVLLSARGLLKRYGANPPVVAGVDFDVAERAFTTLLGPSGCGKTTILRMIGGFETPTGGTLTLDGVLLGDHPPERRPVNTVFQSYALFPHMSVFDNVAFSLTLRSGTGDVAAKVRRALDAVHMAEFGDRYPSQLSGGQQQRVAVARAMVAEPRLLLLDEPLSALDRAMRAHLQRELKDLQRRLGIAFVYVTHDQDEAFALSDTVLVMNAGRIVQAGAPEAVYRRPASSFVAGFIGGATLLPGHVTAVSEAGTTISTALGTFEAPGHPGLAQGMPASLVLRPDSIVVREGGTVQAAVRHVTFMGQGYAVDAEAQGQSLRFAAAEPPRIGTTVPLSVIGDRAYVTAPA</sequence>
<evidence type="ECO:0000313" key="6">
    <source>
        <dbReference type="EMBL" id="RYB05357.1"/>
    </source>
</evidence>
<dbReference type="Proteomes" id="UP000289411">
    <property type="component" value="Unassembled WGS sequence"/>
</dbReference>
<evidence type="ECO:0000256" key="4">
    <source>
        <dbReference type="ARBA" id="ARBA00022840"/>
    </source>
</evidence>
<keyword evidence="2" id="KW-0813">Transport</keyword>
<comment type="caution">
    <text evidence="6">The sequence shown here is derived from an EMBL/GenBank/DDBJ whole genome shotgun (WGS) entry which is preliminary data.</text>
</comment>
<dbReference type="SUPFAM" id="SSF52540">
    <property type="entry name" value="P-loop containing nucleoside triphosphate hydrolases"/>
    <property type="match status" value="1"/>
</dbReference>
<comment type="similarity">
    <text evidence="1">Belongs to the ABC transporter superfamily.</text>
</comment>
<dbReference type="FunFam" id="3.40.50.300:FF:000425">
    <property type="entry name" value="Probable ABC transporter, ATP-binding subunit"/>
    <property type="match status" value="1"/>
</dbReference>
<dbReference type="InterPro" id="IPR027417">
    <property type="entry name" value="P-loop_NTPase"/>
</dbReference>
<accession>A0A4Q2RDM1</accession>
<dbReference type="InterPro" id="IPR003439">
    <property type="entry name" value="ABC_transporter-like_ATP-bd"/>
</dbReference>
<dbReference type="GO" id="GO:0043190">
    <property type="term" value="C:ATP-binding cassette (ABC) transporter complex"/>
    <property type="evidence" value="ECO:0007669"/>
    <property type="project" value="InterPro"/>
</dbReference>
<feature type="domain" description="ABC transporter" evidence="5">
    <location>
        <begin position="15"/>
        <end position="245"/>
    </location>
</feature>
<evidence type="ECO:0000256" key="3">
    <source>
        <dbReference type="ARBA" id="ARBA00022741"/>
    </source>
</evidence>
<dbReference type="GO" id="GO:0022857">
    <property type="term" value="F:transmembrane transporter activity"/>
    <property type="evidence" value="ECO:0007669"/>
    <property type="project" value="InterPro"/>
</dbReference>
<dbReference type="PROSITE" id="PS00211">
    <property type="entry name" value="ABC_TRANSPORTER_1"/>
    <property type="match status" value="1"/>
</dbReference>
<keyword evidence="3" id="KW-0547">Nucleotide-binding</keyword>
<organism evidence="6 7">
    <name type="scientific">Lichenibacterium ramalinae</name>
    <dbReference type="NCBI Taxonomy" id="2316527"/>
    <lineage>
        <taxon>Bacteria</taxon>
        <taxon>Pseudomonadati</taxon>
        <taxon>Pseudomonadota</taxon>
        <taxon>Alphaproteobacteria</taxon>
        <taxon>Hyphomicrobiales</taxon>
        <taxon>Lichenihabitantaceae</taxon>
        <taxon>Lichenibacterium</taxon>
    </lineage>
</organism>
<dbReference type="Pfam" id="PF08402">
    <property type="entry name" value="TOBE_2"/>
    <property type="match status" value="1"/>
</dbReference>
<reference evidence="6 7" key="1">
    <citation type="submission" date="2018-09" db="EMBL/GenBank/DDBJ databases">
        <authorList>
            <person name="Grouzdev D.S."/>
            <person name="Krutkina M.S."/>
        </authorList>
    </citation>
    <scope>NUCLEOTIDE SEQUENCE [LARGE SCALE GENOMIC DNA]</scope>
    <source>
        <strain evidence="6 7">RmlP001</strain>
    </source>
</reference>